<sequence length="40" mass="3833">MALEADLGEGMVSADGVVVRLAWAGNAAAESGVDGGFAPA</sequence>
<protein>
    <submittedName>
        <fullName evidence="1">Uncharacterized protein</fullName>
    </submittedName>
</protein>
<comment type="caution">
    <text evidence="1">The sequence shown here is derived from an EMBL/GenBank/DDBJ whole genome shotgun (WGS) entry which is preliminary data.</text>
</comment>
<dbReference type="Proteomes" id="UP001564760">
    <property type="component" value="Unassembled WGS sequence"/>
</dbReference>
<evidence type="ECO:0000313" key="2">
    <source>
        <dbReference type="Proteomes" id="UP001564760"/>
    </source>
</evidence>
<name>A0ABV4C9S7_9MYCO</name>
<organism evidence="1 2">
    <name type="scientific">Mycobacterium servetii</name>
    <dbReference type="NCBI Taxonomy" id="3237418"/>
    <lineage>
        <taxon>Bacteria</taxon>
        <taxon>Bacillati</taxon>
        <taxon>Actinomycetota</taxon>
        <taxon>Actinomycetes</taxon>
        <taxon>Mycobacteriales</taxon>
        <taxon>Mycobacteriaceae</taxon>
        <taxon>Mycobacterium</taxon>
    </lineage>
</organism>
<dbReference type="EMBL" id="JBGEDP010000001">
    <property type="protein sequence ID" value="MEY8017518.1"/>
    <property type="molecule type" value="Genomic_DNA"/>
</dbReference>
<reference evidence="1 2" key="1">
    <citation type="submission" date="2024-08" db="EMBL/GenBank/DDBJ databases">
        <title>Mycobacterium servetensis sp. nov., a novel rapid-growing mycobacterial species recovered from a human patient in Zaragoza, Spain.</title>
        <authorList>
            <person name="Tristancho-Baro A.I."/>
            <person name="Buenestado-Serrano S."/>
            <person name="Garcia De Viedma D."/>
            <person name="Milagro-Beamonte A."/>
            <person name="Burillo N."/>
            <person name="Sanz S."/>
            <person name="Lopez-Calleja A.I."/>
            <person name="Penas-Utrilla D."/>
            <person name="Guardingo M."/>
            <person name="Garcia M.J."/>
            <person name="Vinuelas-Bayon J."/>
        </authorList>
    </citation>
    <scope>NUCLEOTIDE SEQUENCE [LARGE SCALE GENOMIC DNA]</scope>
    <source>
        <strain evidence="2">HUMS_12744610</strain>
    </source>
</reference>
<dbReference type="RefSeq" id="WP_369739792.1">
    <property type="nucleotide sequence ID" value="NZ_JBGEDP010000001.1"/>
</dbReference>
<evidence type="ECO:0000313" key="1">
    <source>
        <dbReference type="EMBL" id="MEY8017518.1"/>
    </source>
</evidence>
<accession>A0ABV4C9S7</accession>
<gene>
    <name evidence="1" type="ORF">AB8998_22330</name>
</gene>
<proteinExistence type="predicted"/>
<keyword evidence="2" id="KW-1185">Reference proteome</keyword>